<keyword evidence="1" id="KW-0813">Transport</keyword>
<dbReference type="InterPro" id="IPR051684">
    <property type="entry name" value="Electron_Trans/Redox"/>
</dbReference>
<dbReference type="Pfam" id="PF12801">
    <property type="entry name" value="Fer4_5"/>
    <property type="match status" value="1"/>
</dbReference>
<feature type="transmembrane region" description="Helical" evidence="8">
    <location>
        <begin position="199"/>
        <end position="218"/>
    </location>
</feature>
<dbReference type="Gene3D" id="2.60.40.10">
    <property type="entry name" value="Immunoglobulins"/>
    <property type="match status" value="1"/>
</dbReference>
<feature type="transmembrane region" description="Helical" evidence="8">
    <location>
        <begin position="342"/>
        <end position="362"/>
    </location>
</feature>
<accession>F9S5H9</accession>
<evidence type="ECO:0000256" key="5">
    <source>
        <dbReference type="ARBA" id="ARBA00023004"/>
    </source>
</evidence>
<dbReference type="RefSeq" id="WP_006713758.1">
    <property type="nucleotide sequence ID" value="NZ_AFWF01000222.1"/>
</dbReference>
<dbReference type="GO" id="GO:0051539">
    <property type="term" value="F:4 iron, 4 sulfur cluster binding"/>
    <property type="evidence" value="ECO:0007669"/>
    <property type="project" value="UniProtKB-KW"/>
</dbReference>
<keyword evidence="3" id="KW-0479">Metal-binding</keyword>
<keyword evidence="8" id="KW-0472">Membrane</keyword>
<keyword evidence="8" id="KW-1133">Transmembrane helix</keyword>
<dbReference type="Proteomes" id="UP000004605">
    <property type="component" value="Unassembled WGS sequence"/>
</dbReference>
<dbReference type="InterPro" id="IPR032879">
    <property type="entry name" value="FixG_C"/>
</dbReference>
<name>F9S5H9_9VIBR</name>
<proteinExistence type="predicted"/>
<comment type="caution">
    <text evidence="10">The sequence shown here is derived from an EMBL/GenBank/DDBJ whole genome shotgun (WGS) entry which is preliminary data.</text>
</comment>
<dbReference type="PANTHER" id="PTHR30176:SF3">
    <property type="entry name" value="FERREDOXIN-TYPE PROTEIN NAPH"/>
    <property type="match status" value="1"/>
</dbReference>
<dbReference type="OrthoDB" id="9811700at2"/>
<gene>
    <name evidence="10" type="ORF">VII00023_11114</name>
</gene>
<dbReference type="InterPro" id="IPR014116">
    <property type="entry name" value="Cyt_c_oxidase_cbb3_FixG"/>
</dbReference>
<keyword evidence="5" id="KW-0408">Iron</keyword>
<dbReference type="PANTHER" id="PTHR30176">
    <property type="entry name" value="FERREDOXIN-TYPE PROTEIN NAPH"/>
    <property type="match status" value="1"/>
</dbReference>
<dbReference type="GO" id="GO:0046872">
    <property type="term" value="F:metal ion binding"/>
    <property type="evidence" value="ECO:0007669"/>
    <property type="project" value="UniProtKB-KW"/>
</dbReference>
<evidence type="ECO:0000313" key="11">
    <source>
        <dbReference type="Proteomes" id="UP000004605"/>
    </source>
</evidence>
<protein>
    <submittedName>
        <fullName evidence="10">FixG-related protein</fullName>
    </submittedName>
</protein>
<dbReference type="GO" id="GO:0005886">
    <property type="term" value="C:plasma membrane"/>
    <property type="evidence" value="ECO:0007669"/>
    <property type="project" value="TreeGrafter"/>
</dbReference>
<feature type="transmembrane region" description="Helical" evidence="8">
    <location>
        <begin position="49"/>
        <end position="66"/>
    </location>
</feature>
<evidence type="ECO:0000256" key="8">
    <source>
        <dbReference type="SAM" id="Phobius"/>
    </source>
</evidence>
<keyword evidence="8" id="KW-0812">Transmembrane</keyword>
<dbReference type="InterPro" id="IPR017900">
    <property type="entry name" value="4Fe4S_Fe_S_CS"/>
</dbReference>
<dbReference type="PROSITE" id="PS00198">
    <property type="entry name" value="4FE4S_FER_1"/>
    <property type="match status" value="1"/>
</dbReference>
<evidence type="ECO:0000256" key="2">
    <source>
        <dbReference type="ARBA" id="ARBA00022485"/>
    </source>
</evidence>
<organism evidence="10 11">
    <name type="scientific">Vibrio ichthyoenteri ATCC 700023</name>
    <dbReference type="NCBI Taxonomy" id="870968"/>
    <lineage>
        <taxon>Bacteria</taxon>
        <taxon>Pseudomonadati</taxon>
        <taxon>Pseudomonadota</taxon>
        <taxon>Gammaproteobacteria</taxon>
        <taxon>Vibrionales</taxon>
        <taxon>Vibrionaceae</taxon>
        <taxon>Vibrio</taxon>
    </lineage>
</organism>
<feature type="transmembrane region" description="Helical" evidence="8">
    <location>
        <begin position="167"/>
        <end position="187"/>
    </location>
</feature>
<feature type="transmembrane region" description="Helical" evidence="8">
    <location>
        <begin position="93"/>
        <end position="114"/>
    </location>
</feature>
<sequence length="472" mass="53788">MSQDKIDIKDVTPKTFNPKTHKTQGDRFNPSNRIYVRESKGTYQLLRRYGGWFLLLLFALIPWIPFAERQAILLDIGNQQFNFFGTTLYPQDLTLLATLLVIAAFGLFFITTFLGRVWCGYLCPQTVWTFIYIWFEEKLEGNANKRRKQDSGKLTRSLIIRKTLKHLAWFAIALATGFTFTGYFVPIRELVVDFFTFNASFWPVFWVMFFAICTYGNAGWMRSIMCIHMCPYARFQSAMFDKDTFIVGYDSQRGENRGPRSRKTDHKALGLGDCIDCNLCVQVCPTGIDIRDGLQYECINCGACIDVCDQTMDKMGYEKGLISYTTEHRLSGKSTKIMRPKLLGYGAVLLLITGLFFVQIASVDPAGMNVLRDRSQLYRENSSGEIENTYTLKIINKTQQSQQYKLSVTGLDDVSWYGKQSVTVAPGEVLTLPMSLGMQADNLSSPVSTIQFILSDSEQFTISVESRFIKKL</sequence>
<reference evidence="10 11" key="1">
    <citation type="journal article" date="2012" name="Int. J. Syst. Evol. Microbiol.">
        <title>Vibrio caribbeanicus sp. nov., isolated from the marine sponge Scleritoderma cyanea.</title>
        <authorList>
            <person name="Hoffmann M."/>
            <person name="Monday S.R."/>
            <person name="Allard M.W."/>
            <person name="Strain E.A."/>
            <person name="Whittaker P."/>
            <person name="Naum M."/>
            <person name="McCarthy P.J."/>
            <person name="Lopez J.V."/>
            <person name="Fischer M."/>
            <person name="Brown E.W."/>
        </authorList>
    </citation>
    <scope>NUCLEOTIDE SEQUENCE [LARGE SCALE GENOMIC DNA]</scope>
    <source>
        <strain evidence="10 11">ATCC 700023</strain>
    </source>
</reference>
<evidence type="ECO:0000256" key="3">
    <source>
        <dbReference type="ARBA" id="ARBA00022723"/>
    </source>
</evidence>
<dbReference type="InterPro" id="IPR013783">
    <property type="entry name" value="Ig-like_fold"/>
</dbReference>
<feature type="region of interest" description="Disordered" evidence="7">
    <location>
        <begin position="1"/>
        <end position="25"/>
    </location>
</feature>
<dbReference type="InterPro" id="IPR017896">
    <property type="entry name" value="4Fe4S_Fe-S-bd"/>
</dbReference>
<keyword evidence="2" id="KW-0004">4Fe-4S</keyword>
<dbReference type="Pfam" id="PF11614">
    <property type="entry name" value="FixG_C"/>
    <property type="match status" value="1"/>
</dbReference>
<dbReference type="NCBIfam" id="TIGR02745">
    <property type="entry name" value="ccoG_rdxA_fixG"/>
    <property type="match status" value="1"/>
</dbReference>
<feature type="compositionally biased region" description="Basic and acidic residues" evidence="7">
    <location>
        <begin position="1"/>
        <end position="12"/>
    </location>
</feature>
<dbReference type="Pfam" id="PF13746">
    <property type="entry name" value="Fer4_18"/>
    <property type="match status" value="1"/>
</dbReference>
<evidence type="ECO:0000313" key="10">
    <source>
        <dbReference type="EMBL" id="EGU35774.1"/>
    </source>
</evidence>
<dbReference type="EMBL" id="AFWF01000222">
    <property type="protein sequence ID" value="EGU35774.1"/>
    <property type="molecule type" value="Genomic_DNA"/>
</dbReference>
<keyword evidence="11" id="KW-1185">Reference proteome</keyword>
<keyword evidence="4" id="KW-0249">Electron transport</keyword>
<keyword evidence="6" id="KW-0411">Iron-sulfur</keyword>
<evidence type="ECO:0000256" key="1">
    <source>
        <dbReference type="ARBA" id="ARBA00022448"/>
    </source>
</evidence>
<evidence type="ECO:0000259" key="9">
    <source>
        <dbReference type="PROSITE" id="PS51379"/>
    </source>
</evidence>
<dbReference type="SUPFAM" id="SSF54862">
    <property type="entry name" value="4Fe-4S ferredoxins"/>
    <property type="match status" value="1"/>
</dbReference>
<feature type="domain" description="4Fe-4S ferredoxin-type" evidence="9">
    <location>
        <begin position="265"/>
        <end position="293"/>
    </location>
</feature>
<dbReference type="PROSITE" id="PS51379">
    <property type="entry name" value="4FE4S_FER_2"/>
    <property type="match status" value="1"/>
</dbReference>
<evidence type="ECO:0000256" key="4">
    <source>
        <dbReference type="ARBA" id="ARBA00022982"/>
    </source>
</evidence>
<evidence type="ECO:0000256" key="6">
    <source>
        <dbReference type="ARBA" id="ARBA00023014"/>
    </source>
</evidence>
<dbReference type="AlphaFoldDB" id="F9S5H9"/>
<evidence type="ECO:0000256" key="7">
    <source>
        <dbReference type="SAM" id="MobiDB-lite"/>
    </source>
</evidence>